<gene>
    <name evidence="2" type="ORF">THAOC_33385</name>
</gene>
<name>K0R490_THAOC</name>
<feature type="compositionally biased region" description="Polar residues" evidence="1">
    <location>
        <begin position="210"/>
        <end position="219"/>
    </location>
</feature>
<evidence type="ECO:0000256" key="1">
    <source>
        <dbReference type="SAM" id="MobiDB-lite"/>
    </source>
</evidence>
<evidence type="ECO:0000313" key="3">
    <source>
        <dbReference type="Proteomes" id="UP000266841"/>
    </source>
</evidence>
<protein>
    <submittedName>
        <fullName evidence="2">Uncharacterized protein</fullName>
    </submittedName>
</protein>
<reference evidence="2 3" key="1">
    <citation type="journal article" date="2012" name="Genome Biol.">
        <title>Genome and low-iron response of an oceanic diatom adapted to chronic iron limitation.</title>
        <authorList>
            <person name="Lommer M."/>
            <person name="Specht M."/>
            <person name="Roy A.S."/>
            <person name="Kraemer L."/>
            <person name="Andreson R."/>
            <person name="Gutowska M.A."/>
            <person name="Wolf J."/>
            <person name="Bergner S.V."/>
            <person name="Schilhabel M.B."/>
            <person name="Klostermeier U.C."/>
            <person name="Beiko R.G."/>
            <person name="Rosenstiel P."/>
            <person name="Hippler M."/>
            <person name="Laroche J."/>
        </authorList>
    </citation>
    <scope>NUCLEOTIDE SEQUENCE [LARGE SCALE GENOMIC DNA]</scope>
    <source>
        <strain evidence="2 3">CCMP1005</strain>
    </source>
</reference>
<dbReference type="AlphaFoldDB" id="K0R490"/>
<keyword evidence="3" id="KW-1185">Reference proteome</keyword>
<dbReference type="EMBL" id="AGNL01046532">
    <property type="protein sequence ID" value="EJK47868.1"/>
    <property type="molecule type" value="Genomic_DNA"/>
</dbReference>
<evidence type="ECO:0000313" key="2">
    <source>
        <dbReference type="EMBL" id="EJK47868.1"/>
    </source>
</evidence>
<proteinExistence type="predicted"/>
<sequence>MSPMENRQTWEQMEQMNCNGFEVQETGPWRMQFCLQQEHGSGRRSYLQGLPKPTYRRGTPPSQWSQLPCGLHLHGLRDSRSSNLQVCILKKSGHHGSSLWTRITRKEDSFIVFAVLLSNKGITTSARPTTTKPTSSTGRLASIMKLSSLRFAPGTTGMTAHNGSGRGCLVAVVEFALWEVKPSMSTAAKHPLLPSHPHELRQKPAKSTAAKPSTYQRPLSLSRPHCSYNVAINGLVKHFKPNGLDFRILFGTSVRVIYIDIVEGAAAPISRARQTSCLVRLSLASSYQRTIFGVICTVYGKNTFPAHSSEEEIADHVDQLTDYTPTTLANFPPPPIWRRFRQGGDKDGKILLEEGLIKTTTSSGSHVHLVECNVPVLGQE</sequence>
<feature type="region of interest" description="Disordered" evidence="1">
    <location>
        <begin position="188"/>
        <end position="220"/>
    </location>
</feature>
<comment type="caution">
    <text evidence="2">The sequence shown here is derived from an EMBL/GenBank/DDBJ whole genome shotgun (WGS) entry which is preliminary data.</text>
</comment>
<accession>K0R490</accession>
<dbReference type="Proteomes" id="UP000266841">
    <property type="component" value="Unassembled WGS sequence"/>
</dbReference>
<organism evidence="2 3">
    <name type="scientific">Thalassiosira oceanica</name>
    <name type="common">Marine diatom</name>
    <dbReference type="NCBI Taxonomy" id="159749"/>
    <lineage>
        <taxon>Eukaryota</taxon>
        <taxon>Sar</taxon>
        <taxon>Stramenopiles</taxon>
        <taxon>Ochrophyta</taxon>
        <taxon>Bacillariophyta</taxon>
        <taxon>Coscinodiscophyceae</taxon>
        <taxon>Thalassiosirophycidae</taxon>
        <taxon>Thalassiosirales</taxon>
        <taxon>Thalassiosiraceae</taxon>
        <taxon>Thalassiosira</taxon>
    </lineage>
</organism>